<dbReference type="FunFam" id="1.20.1530.20:FF:000015">
    <property type="entry name" value="Na(+)/H(+) antiporter 2"/>
    <property type="match status" value="1"/>
</dbReference>
<dbReference type="GO" id="GO:0042391">
    <property type="term" value="P:regulation of membrane potential"/>
    <property type="evidence" value="ECO:0007669"/>
    <property type="project" value="InterPro"/>
</dbReference>
<dbReference type="Pfam" id="PF00999">
    <property type="entry name" value="Na_H_Exchanger"/>
    <property type="match status" value="1"/>
</dbReference>
<dbReference type="GO" id="GO:0015385">
    <property type="term" value="F:sodium:proton antiporter activity"/>
    <property type="evidence" value="ECO:0007669"/>
    <property type="project" value="InterPro"/>
</dbReference>
<evidence type="ECO:0000256" key="6">
    <source>
        <dbReference type="ARBA" id="ARBA00022989"/>
    </source>
</evidence>
<keyword evidence="9 12" id="KW-0472">Membrane</keyword>
<protein>
    <recommendedName>
        <fullName evidence="13">Cation/H+ exchanger transmembrane domain-containing protein</fullName>
    </recommendedName>
</protein>
<comment type="caution">
    <text evidence="14">The sequence shown here is derived from an EMBL/GenBank/DDBJ whole genome shotgun (WGS) entry which is preliminary data.</text>
</comment>
<proteinExistence type="inferred from homology"/>
<feature type="transmembrane region" description="Helical" evidence="12">
    <location>
        <begin position="855"/>
        <end position="877"/>
    </location>
</feature>
<feature type="transmembrane region" description="Helical" evidence="12">
    <location>
        <begin position="658"/>
        <end position="678"/>
    </location>
</feature>
<dbReference type="GO" id="GO:0005886">
    <property type="term" value="C:plasma membrane"/>
    <property type="evidence" value="ECO:0007669"/>
    <property type="project" value="InterPro"/>
</dbReference>
<feature type="transmembrane region" description="Helical" evidence="12">
    <location>
        <begin position="462"/>
        <end position="480"/>
    </location>
</feature>
<evidence type="ECO:0000256" key="7">
    <source>
        <dbReference type="ARBA" id="ARBA00023053"/>
    </source>
</evidence>
<keyword evidence="8" id="KW-0406">Ion transport</keyword>
<name>A0A9Q5HXC5_SANBA</name>
<feature type="region of interest" description="Disordered" evidence="11">
    <location>
        <begin position="1052"/>
        <end position="1275"/>
    </location>
</feature>
<evidence type="ECO:0000313" key="14">
    <source>
        <dbReference type="EMBL" id="OCB87748.1"/>
    </source>
</evidence>
<evidence type="ECO:0000256" key="2">
    <source>
        <dbReference type="ARBA" id="ARBA00005248"/>
    </source>
</evidence>
<keyword evidence="3" id="KW-0813">Transport</keyword>
<evidence type="ECO:0000256" key="8">
    <source>
        <dbReference type="ARBA" id="ARBA00023065"/>
    </source>
</evidence>
<evidence type="ECO:0000313" key="15">
    <source>
        <dbReference type="Proteomes" id="UP000757232"/>
    </source>
</evidence>
<evidence type="ECO:0000256" key="11">
    <source>
        <dbReference type="SAM" id="MobiDB-lite"/>
    </source>
</evidence>
<feature type="compositionally biased region" description="Basic and acidic residues" evidence="11">
    <location>
        <begin position="971"/>
        <end position="983"/>
    </location>
</feature>
<keyword evidence="6 12" id="KW-1133">Transmembrane helix</keyword>
<comment type="similarity">
    <text evidence="2">Belongs to the fungal Na(+)/H(+) exchanger family.</text>
</comment>
<dbReference type="GO" id="GO:0030007">
    <property type="term" value="P:intracellular potassium ion homeostasis"/>
    <property type="evidence" value="ECO:0007669"/>
    <property type="project" value="TreeGrafter"/>
</dbReference>
<evidence type="ECO:0000256" key="12">
    <source>
        <dbReference type="SAM" id="Phobius"/>
    </source>
</evidence>
<feature type="region of interest" description="Disordered" evidence="11">
    <location>
        <begin position="936"/>
        <end position="1030"/>
    </location>
</feature>
<keyword evidence="7" id="KW-0915">Sodium</keyword>
<dbReference type="OrthoDB" id="2190219at2759"/>
<evidence type="ECO:0000256" key="4">
    <source>
        <dbReference type="ARBA" id="ARBA00022449"/>
    </source>
</evidence>
<dbReference type="PANTHER" id="PTHR31382:SF4">
    <property type="entry name" value="NA(+)_H(+) ANTIPORTER"/>
    <property type="match status" value="1"/>
</dbReference>
<evidence type="ECO:0000256" key="3">
    <source>
        <dbReference type="ARBA" id="ARBA00022448"/>
    </source>
</evidence>
<keyword evidence="10" id="KW-0739">Sodium transport</keyword>
<reference evidence="14" key="1">
    <citation type="submission" date="2016-06" db="EMBL/GenBank/DDBJ databases">
        <title>Draft Genome sequence of the fungus Inonotus baumii.</title>
        <authorList>
            <person name="Zhu H."/>
            <person name="Lin W."/>
        </authorList>
    </citation>
    <scope>NUCLEOTIDE SEQUENCE</scope>
    <source>
        <strain evidence="14">821</strain>
    </source>
</reference>
<comment type="subcellular location">
    <subcellularLocation>
        <location evidence="1">Membrane</location>
        <topology evidence="1">Multi-pass membrane protein</topology>
    </subcellularLocation>
</comment>
<dbReference type="GO" id="GO:0120029">
    <property type="term" value="P:proton export across plasma membrane"/>
    <property type="evidence" value="ECO:0007669"/>
    <property type="project" value="InterPro"/>
</dbReference>
<keyword evidence="4" id="KW-0050">Antiport</keyword>
<dbReference type="AlphaFoldDB" id="A0A9Q5HXC5"/>
<keyword evidence="15" id="KW-1185">Reference proteome</keyword>
<gene>
    <name evidence="14" type="ORF">A7U60_g5070</name>
</gene>
<feature type="compositionally biased region" description="Low complexity" evidence="11">
    <location>
        <begin position="957"/>
        <end position="970"/>
    </location>
</feature>
<feature type="transmembrane region" description="Helical" evidence="12">
    <location>
        <begin position="492"/>
        <end position="508"/>
    </location>
</feature>
<accession>A0A9Q5HXC5</accession>
<feature type="transmembrane region" description="Helical" evidence="12">
    <location>
        <begin position="721"/>
        <end position="737"/>
    </location>
</feature>
<feature type="compositionally biased region" description="Acidic residues" evidence="11">
    <location>
        <begin position="984"/>
        <end position="994"/>
    </location>
</feature>
<feature type="transmembrane region" description="Helical" evidence="12">
    <location>
        <begin position="749"/>
        <end position="768"/>
    </location>
</feature>
<feature type="compositionally biased region" description="Basic and acidic residues" evidence="11">
    <location>
        <begin position="1052"/>
        <end position="1076"/>
    </location>
</feature>
<feature type="transmembrane region" description="Helical" evidence="12">
    <location>
        <begin position="780"/>
        <end position="803"/>
    </location>
</feature>
<feature type="transmembrane region" description="Helical" evidence="12">
    <location>
        <begin position="815"/>
        <end position="835"/>
    </location>
</feature>
<feature type="transmembrane region" description="Helical" evidence="12">
    <location>
        <begin position="698"/>
        <end position="715"/>
    </location>
</feature>
<dbReference type="InterPro" id="IPR006153">
    <property type="entry name" value="Cation/H_exchanger_TM"/>
</dbReference>
<dbReference type="GO" id="GO:0036376">
    <property type="term" value="P:sodium ion export across plasma membrane"/>
    <property type="evidence" value="ECO:0007669"/>
    <property type="project" value="InterPro"/>
</dbReference>
<feature type="domain" description="Cation/H+ exchanger transmembrane" evidence="13">
    <location>
        <begin position="477"/>
        <end position="882"/>
    </location>
</feature>
<keyword evidence="5 12" id="KW-0812">Transmembrane</keyword>
<dbReference type="InterPro" id="IPR004712">
    <property type="entry name" value="Na+/H+_antiporter_fungi"/>
</dbReference>
<dbReference type="PANTHER" id="PTHR31382">
    <property type="entry name" value="NA(+)/H(+) ANTIPORTER"/>
    <property type="match status" value="1"/>
</dbReference>
<organism evidence="14 15">
    <name type="scientific">Sanghuangporus baumii</name>
    <name type="common">Phellinus baumii</name>
    <dbReference type="NCBI Taxonomy" id="108892"/>
    <lineage>
        <taxon>Eukaryota</taxon>
        <taxon>Fungi</taxon>
        <taxon>Dikarya</taxon>
        <taxon>Basidiomycota</taxon>
        <taxon>Agaricomycotina</taxon>
        <taxon>Agaricomycetes</taxon>
        <taxon>Hymenochaetales</taxon>
        <taxon>Hymenochaetaceae</taxon>
        <taxon>Sanghuangporus</taxon>
    </lineage>
</organism>
<feature type="compositionally biased region" description="Low complexity" evidence="11">
    <location>
        <begin position="1218"/>
        <end position="1239"/>
    </location>
</feature>
<dbReference type="Proteomes" id="UP000757232">
    <property type="component" value="Unassembled WGS sequence"/>
</dbReference>
<feature type="transmembrane region" description="Helical" evidence="12">
    <location>
        <begin position="556"/>
        <end position="579"/>
    </location>
</feature>
<evidence type="ECO:0000256" key="9">
    <source>
        <dbReference type="ARBA" id="ARBA00023136"/>
    </source>
</evidence>
<evidence type="ECO:0000259" key="13">
    <source>
        <dbReference type="Pfam" id="PF00999"/>
    </source>
</evidence>
<evidence type="ECO:0000256" key="5">
    <source>
        <dbReference type="ARBA" id="ARBA00022692"/>
    </source>
</evidence>
<feature type="transmembrane region" description="Helical" evidence="12">
    <location>
        <begin position="55"/>
        <end position="74"/>
    </location>
</feature>
<feature type="compositionally biased region" description="Basic residues" evidence="11">
    <location>
        <begin position="1140"/>
        <end position="1165"/>
    </location>
</feature>
<feature type="compositionally biased region" description="Basic and acidic residues" evidence="11">
    <location>
        <begin position="1129"/>
        <end position="1139"/>
    </location>
</feature>
<feature type="compositionally biased region" description="Basic and acidic residues" evidence="11">
    <location>
        <begin position="936"/>
        <end position="956"/>
    </location>
</feature>
<dbReference type="EMBL" id="LNZH02000188">
    <property type="protein sequence ID" value="OCB87748.1"/>
    <property type="molecule type" value="Genomic_DNA"/>
</dbReference>
<feature type="transmembrane region" description="Helical" evidence="12">
    <location>
        <begin position="528"/>
        <end position="544"/>
    </location>
</feature>
<evidence type="ECO:0000256" key="1">
    <source>
        <dbReference type="ARBA" id="ARBA00004141"/>
    </source>
</evidence>
<evidence type="ECO:0000256" key="10">
    <source>
        <dbReference type="ARBA" id="ARBA00023201"/>
    </source>
</evidence>
<sequence length="1275" mass="138683">MLRCQCSSLTRRLPATAASRSFRSSVVIRAEATPAPNIGIVKQPKQPVGGFRGGIVGFLLGFSLASSFAAYHLLEEYKLASAQLQASVMELQASTEKVTAHIRRIEAVEKDLKALSDVSATKDDLSRVRAEVKKIYDGLEIGELAASIHVWGILMFFYNKAVIALAALTCAVSSRPVPSFLRREVPQEHSHEKFLTSVRTSLNKNNPDEIVDPVFSLLGNAAAAQGLGKITDTECLQQAVADQAFTNAKADEDVQGMVDALIFRALERNTGSVGLQSNSCTTVQAVNPEIAAIQQHQDPASNNAAETNQAITLELARQIAAIGGDPLDALQAGTFAPGQIGDTTGAGNTCDDADDPEGCIFTQDLLVEDVSEDDINAAVADISASASDIASTDATAAVDDSSASATDAAATIVTSLVCQAKTLDLSAFSICKVISSCRRRDCRVLNSPTMTFNPFEVSIPHIVYAVIGGFVVIFGMFSLLIREKLYIGEAPLAFLFGIIIGPYCADIFNPRSWGGGDHETVNSITLEFTRVVLAIGVFAIGVELPKAYMARHWKSLFFLLVPVMTFGWIVCAGLIFALIPGLSFLSSLAVAACLTPTDPILAAAVVGGKYADKHVPAHLRHLLAAESGCNDGAAFPFLYLALYLVLDRSDRAAIQDWFLITWFYEVLLGTVFGALIGIAFRHLMKFCERKDLIDRQSYVAQYVALAMLVIGVTTMLGSDDLLAAFSCGAAFAWDGFFNRQTEQAVFSSVIDLLFNIAAFIFIGAWMPFSDFANEELTLSVWRLIVIAILILLLRRLPVVIALYKWIPDIKTFREAVFSGHFGPIGVGAVFISTLAAEHLPTPHESHDVQNNQSELLAASIQPIVAFMVLTSITIHGLSIPFFSLGRRVHSVSRTWSRHQSIDPLGPEWAMHTRRASRPEDIVINRDSTLERGEFRHGLIDEKEHHPAGILEHERISDSPTTPSSSLPSKTGDPEVRTEGRPDEPPDTDALEEEWREGSDVVIERQPAPGEEVEVQVKRGAAAKKSDEGEVLRTFRGSPGEVEHSVMRLKERLKEKAEQEKYEVEEVAKDISEEVGRRVRIAGIDTHASPSDSPRAGDRSPVRTNSHNDDEEGWASEGSDQRSRPSSSRGLHDSTDESPHKRSKSPKHKPGIKSHGHGSRRHRTSFRRNLLGKVRPLAPSTISKIPEPDMGDDDEKNHRGRQGSAGLPERIGHRRLESLRASAPSSPRSESPARSVRSVRFASDSGTATPAEERDSPSTPTTGRQVAFDLPDEPRP</sequence>